<dbReference type="GO" id="GO:0043138">
    <property type="term" value="F:3'-5' DNA helicase activity"/>
    <property type="evidence" value="ECO:0007669"/>
    <property type="project" value="UniProtKB-EC"/>
</dbReference>
<gene>
    <name evidence="12" type="ORF">H9746_09715</name>
</gene>
<dbReference type="Pfam" id="PF00270">
    <property type="entry name" value="DEAD"/>
    <property type="match status" value="1"/>
</dbReference>
<keyword evidence="2" id="KW-0547">Nucleotide-binding</keyword>
<dbReference type="EMBL" id="DXIE01000057">
    <property type="protein sequence ID" value="HIV63094.1"/>
    <property type="molecule type" value="Genomic_DNA"/>
</dbReference>
<comment type="similarity">
    <text evidence="1">Belongs to the helicase family. RecQ subfamily.</text>
</comment>
<comment type="catalytic activity">
    <reaction evidence="8">
        <text>Couples ATP hydrolysis with the unwinding of duplex DNA by translocating in the 3'-5' direction.</text>
        <dbReference type="EC" id="5.6.2.4"/>
    </reaction>
</comment>
<dbReference type="GO" id="GO:0030894">
    <property type="term" value="C:replisome"/>
    <property type="evidence" value="ECO:0007669"/>
    <property type="project" value="TreeGrafter"/>
</dbReference>
<dbReference type="SMART" id="SM00487">
    <property type="entry name" value="DEXDc"/>
    <property type="match status" value="1"/>
</dbReference>
<name>A0A9D1PJ78_9FIRM</name>
<comment type="caution">
    <text evidence="12">The sequence shown here is derived from an EMBL/GenBank/DDBJ whole genome shotgun (WGS) entry which is preliminary data.</text>
</comment>
<dbReference type="GO" id="GO:0016787">
    <property type="term" value="F:hydrolase activity"/>
    <property type="evidence" value="ECO:0007669"/>
    <property type="project" value="UniProtKB-KW"/>
</dbReference>
<evidence type="ECO:0000256" key="3">
    <source>
        <dbReference type="ARBA" id="ARBA00022801"/>
    </source>
</evidence>
<sequence>MDIKSNIKMALKELNYSDRNKQQIKAIKSLSDGNDTFIIAGTGFGKTAIYTTAGYMTKDKLTLVIEPLLALMHNQVDTLQKRGVKADYIDHTRKDTDDIIKQAVKGKLNFLYVSAERLQYKSFIKQIIKADIGMIVIDECHCITQYGYTFRDAYLKIGDFISKLRNRPVICACSATVSKKDISTITDLLNMQQPNIIKCNLKRNNLILIKKDATYEHKSREKQEIHRIDILKKQIKKYHSDGSVIIYCLTRNAVDFLFDILEEKYPNQVVRSHSGIEPAKLKNQMEIDFLTGKKKIMIATSTFSMGIDVPDIELVVHYNSPISMTDYIQQIGRAGRDGRTAHCVLMYNKSDDEIVNALKKNNQFKDSKKIINKQYKEVKAFINSTNCMNIDILEYQGEEQTNVCKKCTCCARNRRGKR</sequence>
<evidence type="ECO:0000313" key="13">
    <source>
        <dbReference type="Proteomes" id="UP000886808"/>
    </source>
</evidence>
<dbReference type="GO" id="GO:0006281">
    <property type="term" value="P:DNA repair"/>
    <property type="evidence" value="ECO:0007669"/>
    <property type="project" value="TreeGrafter"/>
</dbReference>
<evidence type="ECO:0000256" key="5">
    <source>
        <dbReference type="ARBA" id="ARBA00022840"/>
    </source>
</evidence>
<keyword evidence="3 12" id="KW-0378">Hydrolase</keyword>
<dbReference type="Proteomes" id="UP000886808">
    <property type="component" value="Unassembled WGS sequence"/>
</dbReference>
<dbReference type="Gene3D" id="3.40.50.300">
    <property type="entry name" value="P-loop containing nucleotide triphosphate hydrolases"/>
    <property type="match status" value="2"/>
</dbReference>
<protein>
    <recommendedName>
        <fullName evidence="9">DNA 3'-5' helicase</fullName>
        <ecNumber evidence="9">5.6.2.4</ecNumber>
    </recommendedName>
</protein>
<dbReference type="NCBIfam" id="TIGR00614">
    <property type="entry name" value="recQ_fam"/>
    <property type="match status" value="1"/>
</dbReference>
<keyword evidence="4 12" id="KW-0347">Helicase</keyword>
<evidence type="ECO:0000259" key="10">
    <source>
        <dbReference type="PROSITE" id="PS51192"/>
    </source>
</evidence>
<dbReference type="InterPro" id="IPR004589">
    <property type="entry name" value="DNA_helicase_ATP-dep_RecQ"/>
</dbReference>
<dbReference type="GO" id="GO:0005524">
    <property type="term" value="F:ATP binding"/>
    <property type="evidence" value="ECO:0007669"/>
    <property type="project" value="UniProtKB-KW"/>
</dbReference>
<dbReference type="InterPro" id="IPR027417">
    <property type="entry name" value="P-loop_NTPase"/>
</dbReference>
<dbReference type="PROSITE" id="PS51194">
    <property type="entry name" value="HELICASE_CTER"/>
    <property type="match status" value="1"/>
</dbReference>
<dbReference type="GO" id="GO:0006310">
    <property type="term" value="P:DNA recombination"/>
    <property type="evidence" value="ECO:0007669"/>
    <property type="project" value="InterPro"/>
</dbReference>
<evidence type="ECO:0000256" key="6">
    <source>
        <dbReference type="ARBA" id="ARBA00023125"/>
    </source>
</evidence>
<dbReference type="InterPro" id="IPR011545">
    <property type="entry name" value="DEAD/DEAH_box_helicase_dom"/>
</dbReference>
<dbReference type="GO" id="GO:0043590">
    <property type="term" value="C:bacterial nucleoid"/>
    <property type="evidence" value="ECO:0007669"/>
    <property type="project" value="TreeGrafter"/>
</dbReference>
<organism evidence="12 13">
    <name type="scientific">Candidatus Butyricicoccus avistercoris</name>
    <dbReference type="NCBI Taxonomy" id="2838518"/>
    <lineage>
        <taxon>Bacteria</taxon>
        <taxon>Bacillati</taxon>
        <taxon>Bacillota</taxon>
        <taxon>Clostridia</taxon>
        <taxon>Eubacteriales</taxon>
        <taxon>Butyricicoccaceae</taxon>
        <taxon>Butyricicoccus</taxon>
    </lineage>
</organism>
<feature type="domain" description="Helicase ATP-binding" evidence="10">
    <location>
        <begin position="27"/>
        <end position="195"/>
    </location>
</feature>
<keyword evidence="5" id="KW-0067">ATP-binding</keyword>
<dbReference type="InterPro" id="IPR001650">
    <property type="entry name" value="Helicase_C-like"/>
</dbReference>
<dbReference type="SUPFAM" id="SSF52540">
    <property type="entry name" value="P-loop containing nucleoside triphosphate hydrolases"/>
    <property type="match status" value="1"/>
</dbReference>
<dbReference type="PANTHER" id="PTHR13710">
    <property type="entry name" value="DNA HELICASE RECQ FAMILY MEMBER"/>
    <property type="match status" value="1"/>
</dbReference>
<dbReference type="GO" id="GO:0009378">
    <property type="term" value="F:four-way junction helicase activity"/>
    <property type="evidence" value="ECO:0007669"/>
    <property type="project" value="TreeGrafter"/>
</dbReference>
<reference evidence="12" key="2">
    <citation type="submission" date="2021-04" db="EMBL/GenBank/DDBJ databases">
        <authorList>
            <person name="Gilroy R."/>
        </authorList>
    </citation>
    <scope>NUCLEOTIDE SEQUENCE</scope>
    <source>
        <strain evidence="12">CHK193-4272</strain>
    </source>
</reference>
<dbReference type="PANTHER" id="PTHR13710:SF105">
    <property type="entry name" value="ATP-DEPENDENT DNA HELICASE Q1"/>
    <property type="match status" value="1"/>
</dbReference>
<keyword evidence="7" id="KW-0413">Isomerase</keyword>
<evidence type="ECO:0000259" key="11">
    <source>
        <dbReference type="PROSITE" id="PS51194"/>
    </source>
</evidence>
<proteinExistence type="inferred from homology"/>
<evidence type="ECO:0000256" key="8">
    <source>
        <dbReference type="ARBA" id="ARBA00034617"/>
    </source>
</evidence>
<evidence type="ECO:0000256" key="2">
    <source>
        <dbReference type="ARBA" id="ARBA00022741"/>
    </source>
</evidence>
<dbReference type="EC" id="5.6.2.4" evidence="9"/>
<dbReference type="InterPro" id="IPR014001">
    <property type="entry name" value="Helicase_ATP-bd"/>
</dbReference>
<feature type="domain" description="Helicase C-terminal" evidence="11">
    <location>
        <begin position="223"/>
        <end position="379"/>
    </location>
</feature>
<dbReference type="GO" id="GO:0003677">
    <property type="term" value="F:DNA binding"/>
    <property type="evidence" value="ECO:0007669"/>
    <property type="project" value="UniProtKB-KW"/>
</dbReference>
<dbReference type="PROSITE" id="PS51192">
    <property type="entry name" value="HELICASE_ATP_BIND_1"/>
    <property type="match status" value="1"/>
</dbReference>
<evidence type="ECO:0000256" key="9">
    <source>
        <dbReference type="ARBA" id="ARBA00034808"/>
    </source>
</evidence>
<dbReference type="AlphaFoldDB" id="A0A9D1PJ78"/>
<evidence type="ECO:0000313" key="12">
    <source>
        <dbReference type="EMBL" id="HIV63094.1"/>
    </source>
</evidence>
<reference evidence="12" key="1">
    <citation type="journal article" date="2021" name="PeerJ">
        <title>Extensive microbial diversity within the chicken gut microbiome revealed by metagenomics and culture.</title>
        <authorList>
            <person name="Gilroy R."/>
            <person name="Ravi A."/>
            <person name="Getino M."/>
            <person name="Pursley I."/>
            <person name="Horton D.L."/>
            <person name="Alikhan N.F."/>
            <person name="Baker D."/>
            <person name="Gharbi K."/>
            <person name="Hall N."/>
            <person name="Watson M."/>
            <person name="Adriaenssens E.M."/>
            <person name="Foster-Nyarko E."/>
            <person name="Jarju S."/>
            <person name="Secka A."/>
            <person name="Antonio M."/>
            <person name="Oren A."/>
            <person name="Chaudhuri R.R."/>
            <person name="La Ragione R."/>
            <person name="Hildebrand F."/>
            <person name="Pallen M.J."/>
        </authorList>
    </citation>
    <scope>NUCLEOTIDE SEQUENCE</scope>
    <source>
        <strain evidence="12">CHK193-4272</strain>
    </source>
</reference>
<dbReference type="Pfam" id="PF00271">
    <property type="entry name" value="Helicase_C"/>
    <property type="match status" value="1"/>
</dbReference>
<keyword evidence="6" id="KW-0238">DNA-binding</keyword>
<dbReference type="CDD" id="cd17920">
    <property type="entry name" value="DEXHc_RecQ"/>
    <property type="match status" value="1"/>
</dbReference>
<dbReference type="GO" id="GO:0005737">
    <property type="term" value="C:cytoplasm"/>
    <property type="evidence" value="ECO:0007669"/>
    <property type="project" value="TreeGrafter"/>
</dbReference>
<accession>A0A9D1PJ78</accession>
<evidence type="ECO:0000256" key="7">
    <source>
        <dbReference type="ARBA" id="ARBA00023235"/>
    </source>
</evidence>
<evidence type="ECO:0000256" key="1">
    <source>
        <dbReference type="ARBA" id="ARBA00005446"/>
    </source>
</evidence>
<dbReference type="SMART" id="SM00490">
    <property type="entry name" value="HELICc"/>
    <property type="match status" value="1"/>
</dbReference>
<evidence type="ECO:0000256" key="4">
    <source>
        <dbReference type="ARBA" id="ARBA00022806"/>
    </source>
</evidence>